<gene>
    <name evidence="14" type="ORF">LCGC14_0077320</name>
</gene>
<dbReference type="PROSITE" id="PS50110">
    <property type="entry name" value="RESPONSE_REGULATORY"/>
    <property type="match status" value="1"/>
</dbReference>
<feature type="transmembrane region" description="Helical" evidence="11">
    <location>
        <begin position="150"/>
        <end position="173"/>
    </location>
</feature>
<dbReference type="InterPro" id="IPR004358">
    <property type="entry name" value="Sig_transdc_His_kin-like_C"/>
</dbReference>
<dbReference type="InterPro" id="IPR036890">
    <property type="entry name" value="HATPase_C_sf"/>
</dbReference>
<keyword evidence="7 11" id="KW-0812">Transmembrane</keyword>
<dbReference type="InterPro" id="IPR001734">
    <property type="entry name" value="Na/solute_symporter"/>
</dbReference>
<evidence type="ECO:0000256" key="9">
    <source>
        <dbReference type="ARBA" id="ARBA00022989"/>
    </source>
</evidence>
<keyword evidence="6" id="KW-0808">Transferase</keyword>
<dbReference type="GO" id="GO:0000155">
    <property type="term" value="F:phosphorelay sensor kinase activity"/>
    <property type="evidence" value="ECO:0007669"/>
    <property type="project" value="InterPro"/>
</dbReference>
<evidence type="ECO:0000259" key="12">
    <source>
        <dbReference type="PROSITE" id="PS50109"/>
    </source>
</evidence>
<feature type="transmembrane region" description="Helical" evidence="11">
    <location>
        <begin position="111"/>
        <end position="130"/>
    </location>
</feature>
<evidence type="ECO:0000256" key="7">
    <source>
        <dbReference type="ARBA" id="ARBA00022692"/>
    </source>
</evidence>
<dbReference type="EC" id="2.7.13.3" evidence="4"/>
<evidence type="ECO:0000256" key="4">
    <source>
        <dbReference type="ARBA" id="ARBA00012438"/>
    </source>
</evidence>
<comment type="similarity">
    <text evidence="3">Belongs to the sodium:solute symporter (SSF) (TC 2.A.21) family.</text>
</comment>
<dbReference type="SUPFAM" id="SSF55785">
    <property type="entry name" value="PYP-like sensor domain (PAS domain)"/>
    <property type="match status" value="1"/>
</dbReference>
<evidence type="ECO:0000256" key="10">
    <source>
        <dbReference type="ARBA" id="ARBA00023136"/>
    </source>
</evidence>
<dbReference type="Gene3D" id="1.10.287.130">
    <property type="match status" value="1"/>
</dbReference>
<dbReference type="InterPro" id="IPR005467">
    <property type="entry name" value="His_kinase_dom"/>
</dbReference>
<feature type="transmembrane region" description="Helical" evidence="11">
    <location>
        <begin position="278"/>
        <end position="302"/>
    </location>
</feature>
<feature type="domain" description="Histidine kinase" evidence="12">
    <location>
        <begin position="781"/>
        <end position="992"/>
    </location>
</feature>
<evidence type="ECO:0000256" key="1">
    <source>
        <dbReference type="ARBA" id="ARBA00000085"/>
    </source>
</evidence>
<dbReference type="CDD" id="cd00075">
    <property type="entry name" value="HATPase"/>
    <property type="match status" value="1"/>
</dbReference>
<feature type="transmembrane region" description="Helical" evidence="11">
    <location>
        <begin position="239"/>
        <end position="257"/>
    </location>
</feature>
<dbReference type="GO" id="GO:0022857">
    <property type="term" value="F:transmembrane transporter activity"/>
    <property type="evidence" value="ECO:0007669"/>
    <property type="project" value="InterPro"/>
</dbReference>
<dbReference type="CDD" id="cd10322">
    <property type="entry name" value="SLC5sbd"/>
    <property type="match status" value="1"/>
</dbReference>
<dbReference type="PANTHER" id="PTHR43047:SF9">
    <property type="entry name" value="HISTIDINE KINASE"/>
    <property type="match status" value="1"/>
</dbReference>
<dbReference type="CDD" id="cd00156">
    <property type="entry name" value="REC"/>
    <property type="match status" value="1"/>
</dbReference>
<dbReference type="InterPro" id="IPR035965">
    <property type="entry name" value="PAS-like_dom_sf"/>
</dbReference>
<accession>A0A0F9VN32</accession>
<feature type="transmembrane region" description="Helical" evidence="11">
    <location>
        <begin position="61"/>
        <end position="79"/>
    </location>
</feature>
<dbReference type="FunFam" id="3.30.565.10:FF:000049">
    <property type="entry name" value="Two-component sensor histidine kinase"/>
    <property type="match status" value="1"/>
</dbReference>
<dbReference type="AlphaFoldDB" id="A0A0F9VN32"/>
<sequence>MLPISVVLIAAFAYLALLFTIASRGERSTKTGARPWRYTLALGVHCTTWAFYGTVTQAAQYGWWFAPTYLGGICIFLFAHQFQLKMLDLVKAQNLTSIADLIGSRYGKSHLLSALVAIICLIALVPYISLQLRAVAASFAAVTGLEPSAAPWFLDLAAAVGLAMIGFSILFGARRLSLAEQHPGLMDAVAFESIVKLLGFCVVGLFVTYQLFDGINDLVLSAAANEQARALLEPKANGAYIYVTHMVLGALAMFVLPRQFQVNFIENTSPEELKKARWAFPLYLFAINFFILPIALAGVILAPDARTSDTFLLTLPILADRPDISLIAFIGGLSTSTSMVIMATLALGIMMSNDVITPLWLRARRSGNLISDLTPQGVLLTRRLTMVVIVVLAYVYHKLTEGGLPLVSNGLIAMALLSQLAPSMFGGLLWERANRAGATAGLLMGTSVWAALLLLPSLNPEQPLTDRAISDGVVLSLAANIVVYVLVSLLSRQTTADHQQGVRFTRAAHKADVLATEHTDNHAQQVTWGRLRSVLSRFMDPQDAEGLNQRLGLSIAHVPEQRLVHPMLLIRLERELAGAIGSSASRLLIGSLARQSPVAVEEVVDWASEASQLYRFNRELLQSSVENIPQGISVIDKELRLVAWNRRYLEIFAYPEGLIRAGITVEEILRFNARRGLFGRADADVEDEVNKRLDYLRSGSRYRYQRQQPSGQVIELQGNPMPDGGFVTTYTDITELVTAQNELQQINAELEARVADRTEALSVAKQVAEHAHQSKSKFFAAAGHDLMQPLNAASLFCEMLLKRMKSDDANLAMQIQQSLQNAEELLTMLLEMTKLESGNLQPHKKDVALWDILAPLNASFTLLAKEQGLQFSMQPTQVVVHTDQKILLRILQNLLSNAVRYTPQGKVLCGIRRKSENRIELQVWDTGRGIPPEKFNEIFMEFKQLDQHDHNPGLGLGLAIVDRMCRLLDIPIRLESHLNRGTCFALSLPVSAWRSPALTRQRQTSDSSQWSLPDNTHVLLLDDDPAIRDALSSLLREWGAYVTACATTREALEVDRRPDLLLIDYHLTDQHLSDQQVGTDAIELIRARWASDIVAILSTADPNETIREQVIEVGAHFLPKPVKQAALKRLLKGIGFG</sequence>
<evidence type="ECO:0000256" key="5">
    <source>
        <dbReference type="ARBA" id="ARBA00022553"/>
    </source>
</evidence>
<feature type="transmembrane region" description="Helical" evidence="11">
    <location>
        <begin position="468"/>
        <end position="490"/>
    </location>
</feature>
<dbReference type="PROSITE" id="PS50283">
    <property type="entry name" value="NA_SOLUT_SYMP_3"/>
    <property type="match status" value="1"/>
</dbReference>
<dbReference type="InterPro" id="IPR038377">
    <property type="entry name" value="Na/Glc_symporter_sf"/>
</dbReference>
<dbReference type="GO" id="GO:0005886">
    <property type="term" value="C:plasma membrane"/>
    <property type="evidence" value="ECO:0007669"/>
    <property type="project" value="TreeGrafter"/>
</dbReference>
<dbReference type="SMART" id="SM00448">
    <property type="entry name" value="REC"/>
    <property type="match status" value="1"/>
</dbReference>
<dbReference type="InterPro" id="IPR003661">
    <property type="entry name" value="HisK_dim/P_dom"/>
</dbReference>
<feature type="transmembrane region" description="Helical" evidence="11">
    <location>
        <begin position="408"/>
        <end position="430"/>
    </location>
</feature>
<name>A0A0F9VN32_9ZZZZ</name>
<dbReference type="SUPFAM" id="SSF52172">
    <property type="entry name" value="CheY-like"/>
    <property type="match status" value="1"/>
</dbReference>
<dbReference type="EMBL" id="LAZR01000019">
    <property type="protein sequence ID" value="KKO05460.1"/>
    <property type="molecule type" value="Genomic_DNA"/>
</dbReference>
<feature type="transmembrane region" description="Helical" evidence="11">
    <location>
        <begin position="373"/>
        <end position="396"/>
    </location>
</feature>
<dbReference type="SUPFAM" id="SSF55874">
    <property type="entry name" value="ATPase domain of HSP90 chaperone/DNA topoisomerase II/histidine kinase"/>
    <property type="match status" value="1"/>
</dbReference>
<dbReference type="InterPro" id="IPR003594">
    <property type="entry name" value="HATPase_dom"/>
</dbReference>
<keyword evidence="8" id="KW-0418">Kinase</keyword>
<comment type="caution">
    <text evidence="14">The sequence shown here is derived from an EMBL/GenBank/DDBJ whole genome shotgun (WGS) entry which is preliminary data.</text>
</comment>
<dbReference type="Gene3D" id="3.30.565.10">
    <property type="entry name" value="Histidine kinase-like ATPase, C-terminal domain"/>
    <property type="match status" value="1"/>
</dbReference>
<dbReference type="SMART" id="SM00387">
    <property type="entry name" value="HATPase_c"/>
    <property type="match status" value="1"/>
</dbReference>
<protein>
    <recommendedName>
        <fullName evidence="4">histidine kinase</fullName>
        <ecNumber evidence="4">2.7.13.3</ecNumber>
    </recommendedName>
</protein>
<evidence type="ECO:0000313" key="14">
    <source>
        <dbReference type="EMBL" id="KKO05460.1"/>
    </source>
</evidence>
<dbReference type="SUPFAM" id="SSF47384">
    <property type="entry name" value="Homodimeric domain of signal transducing histidine kinase"/>
    <property type="match status" value="1"/>
</dbReference>
<dbReference type="Gene3D" id="3.30.450.20">
    <property type="entry name" value="PAS domain"/>
    <property type="match status" value="1"/>
</dbReference>
<evidence type="ECO:0000256" key="11">
    <source>
        <dbReference type="SAM" id="Phobius"/>
    </source>
</evidence>
<feature type="transmembrane region" description="Helical" evidence="11">
    <location>
        <begin position="437"/>
        <end position="456"/>
    </location>
</feature>
<dbReference type="SMART" id="SM00388">
    <property type="entry name" value="HisKA"/>
    <property type="match status" value="1"/>
</dbReference>
<dbReference type="InterPro" id="IPR001789">
    <property type="entry name" value="Sig_transdc_resp-reg_receiver"/>
</dbReference>
<keyword evidence="5" id="KW-0597">Phosphoprotein</keyword>
<evidence type="ECO:0000256" key="2">
    <source>
        <dbReference type="ARBA" id="ARBA00004141"/>
    </source>
</evidence>
<dbReference type="GO" id="GO:0009927">
    <property type="term" value="F:histidine phosphotransfer kinase activity"/>
    <property type="evidence" value="ECO:0007669"/>
    <property type="project" value="TreeGrafter"/>
</dbReference>
<feature type="domain" description="Response regulatory" evidence="13">
    <location>
        <begin position="1017"/>
        <end position="1135"/>
    </location>
</feature>
<dbReference type="PRINTS" id="PR00344">
    <property type="entry name" value="BCTRLSENSOR"/>
</dbReference>
<dbReference type="InterPro" id="IPR011006">
    <property type="entry name" value="CheY-like_superfamily"/>
</dbReference>
<evidence type="ECO:0000256" key="8">
    <source>
        <dbReference type="ARBA" id="ARBA00022777"/>
    </source>
</evidence>
<dbReference type="Gene3D" id="3.40.50.2300">
    <property type="match status" value="1"/>
</dbReference>
<feature type="transmembrane region" description="Helical" evidence="11">
    <location>
        <begin position="35"/>
        <end position="55"/>
    </location>
</feature>
<dbReference type="InterPro" id="IPR036097">
    <property type="entry name" value="HisK_dim/P_sf"/>
</dbReference>
<proteinExistence type="inferred from homology"/>
<feature type="transmembrane region" description="Helical" evidence="11">
    <location>
        <begin position="324"/>
        <end position="352"/>
    </location>
</feature>
<dbReference type="PANTHER" id="PTHR43047">
    <property type="entry name" value="TWO-COMPONENT HISTIDINE PROTEIN KINASE"/>
    <property type="match status" value="1"/>
</dbReference>
<dbReference type="Pfam" id="PF00512">
    <property type="entry name" value="HisKA"/>
    <property type="match status" value="1"/>
</dbReference>
<dbReference type="Pfam" id="PF12860">
    <property type="entry name" value="PAS_7"/>
    <property type="match status" value="1"/>
</dbReference>
<dbReference type="Pfam" id="PF00072">
    <property type="entry name" value="Response_reg"/>
    <property type="match status" value="1"/>
</dbReference>
<dbReference type="PROSITE" id="PS50109">
    <property type="entry name" value="HIS_KIN"/>
    <property type="match status" value="1"/>
</dbReference>
<evidence type="ECO:0000259" key="13">
    <source>
        <dbReference type="PROSITE" id="PS50110"/>
    </source>
</evidence>
<dbReference type="Pfam" id="PF02518">
    <property type="entry name" value="HATPase_c"/>
    <property type="match status" value="1"/>
</dbReference>
<evidence type="ECO:0000256" key="3">
    <source>
        <dbReference type="ARBA" id="ARBA00006434"/>
    </source>
</evidence>
<keyword evidence="10 11" id="KW-0472">Membrane</keyword>
<dbReference type="CDD" id="cd00082">
    <property type="entry name" value="HisKA"/>
    <property type="match status" value="1"/>
</dbReference>
<keyword evidence="9 11" id="KW-1133">Transmembrane helix</keyword>
<comment type="subcellular location">
    <subcellularLocation>
        <location evidence="2">Membrane</location>
        <topology evidence="2">Multi-pass membrane protein</topology>
    </subcellularLocation>
</comment>
<organism evidence="14">
    <name type="scientific">marine sediment metagenome</name>
    <dbReference type="NCBI Taxonomy" id="412755"/>
    <lineage>
        <taxon>unclassified sequences</taxon>
        <taxon>metagenomes</taxon>
        <taxon>ecological metagenomes</taxon>
    </lineage>
</organism>
<reference evidence="14" key="1">
    <citation type="journal article" date="2015" name="Nature">
        <title>Complex archaea that bridge the gap between prokaryotes and eukaryotes.</title>
        <authorList>
            <person name="Spang A."/>
            <person name="Saw J.H."/>
            <person name="Jorgensen S.L."/>
            <person name="Zaremba-Niedzwiedzka K."/>
            <person name="Martijn J."/>
            <person name="Lind A.E."/>
            <person name="van Eijk R."/>
            <person name="Schleper C."/>
            <person name="Guy L."/>
            <person name="Ettema T.J."/>
        </authorList>
    </citation>
    <scope>NUCLEOTIDE SEQUENCE</scope>
</reference>
<dbReference type="Gene3D" id="1.20.1730.10">
    <property type="entry name" value="Sodium/glucose cotransporter"/>
    <property type="match status" value="1"/>
</dbReference>
<evidence type="ECO:0000256" key="6">
    <source>
        <dbReference type="ARBA" id="ARBA00022679"/>
    </source>
</evidence>
<comment type="catalytic activity">
    <reaction evidence="1">
        <text>ATP + protein L-histidine = ADP + protein N-phospho-L-histidine.</text>
        <dbReference type="EC" id="2.7.13.3"/>
    </reaction>
</comment>
<feature type="transmembrane region" description="Helical" evidence="11">
    <location>
        <begin position="194"/>
        <end position="212"/>
    </location>
</feature>
<feature type="transmembrane region" description="Helical" evidence="11">
    <location>
        <begin position="6"/>
        <end position="23"/>
    </location>
</feature>